<dbReference type="RefSeq" id="WP_160064489.1">
    <property type="nucleotide sequence ID" value="NZ_WUYX01000027.1"/>
</dbReference>
<proteinExistence type="predicted"/>
<dbReference type="AlphaFoldDB" id="A0A6B0VNC6"/>
<comment type="caution">
    <text evidence="2">The sequence shown here is derived from an EMBL/GenBank/DDBJ whole genome shotgun (WGS) entry which is preliminary data.</text>
</comment>
<dbReference type="Proteomes" id="UP000434101">
    <property type="component" value="Unassembled WGS sequence"/>
</dbReference>
<protein>
    <submittedName>
        <fullName evidence="2">Uncharacterized protein</fullName>
    </submittedName>
</protein>
<gene>
    <name evidence="2" type="ORF">GS429_08345</name>
</gene>
<dbReference type="OrthoDB" id="200183at2157"/>
<organism evidence="2 3">
    <name type="scientific">Natronorubrum halalkaliphilum</name>
    <dbReference type="NCBI Taxonomy" id="2691917"/>
    <lineage>
        <taxon>Archaea</taxon>
        <taxon>Methanobacteriati</taxon>
        <taxon>Methanobacteriota</taxon>
        <taxon>Stenosarchaea group</taxon>
        <taxon>Halobacteria</taxon>
        <taxon>Halobacteriales</taxon>
        <taxon>Natrialbaceae</taxon>
        <taxon>Natronorubrum</taxon>
    </lineage>
</organism>
<accession>A0A6B0VNC6</accession>
<evidence type="ECO:0000256" key="1">
    <source>
        <dbReference type="SAM" id="MobiDB-lite"/>
    </source>
</evidence>
<feature type="region of interest" description="Disordered" evidence="1">
    <location>
        <begin position="97"/>
        <end position="120"/>
    </location>
</feature>
<sequence length="153" mass="16479">MSRSHKVGSRREIDSAIERTYRLAEAVAVTPGMLLEVTGVDDDGTPLVAPQRGDGENVSVRIAIEKKTGSDTPREEPKDVDITEPGDEIRAYVLRPGEGDENGLAGDAISEGEPVVSNGDGTFREHVDEDEGAKLAVALEDAQADDRFEYEVI</sequence>
<dbReference type="EMBL" id="WUYX01000027">
    <property type="protein sequence ID" value="MXV62069.1"/>
    <property type="molecule type" value="Genomic_DNA"/>
</dbReference>
<evidence type="ECO:0000313" key="3">
    <source>
        <dbReference type="Proteomes" id="UP000434101"/>
    </source>
</evidence>
<name>A0A6B0VNC6_9EURY</name>
<evidence type="ECO:0000313" key="2">
    <source>
        <dbReference type="EMBL" id="MXV62069.1"/>
    </source>
</evidence>
<keyword evidence="3" id="KW-1185">Reference proteome</keyword>
<reference evidence="2 3" key="1">
    <citation type="submission" date="2020-01" db="EMBL/GenBank/DDBJ databases">
        <title>Natronorubrum sp. JWXQ-INN 674 isolated from Inner Mongolia Autonomous Region of China.</title>
        <authorList>
            <person name="Xue Q."/>
        </authorList>
    </citation>
    <scope>NUCLEOTIDE SEQUENCE [LARGE SCALE GENOMIC DNA]</scope>
    <source>
        <strain evidence="2 3">JWXQ-INN-674</strain>
    </source>
</reference>